<dbReference type="Proteomes" id="UP000075025">
    <property type="component" value="Unassembled WGS sequence"/>
</dbReference>
<gene>
    <name evidence="1" type="ORF">NS220_10630</name>
</gene>
<dbReference type="EMBL" id="LDRT01000067">
    <property type="protein sequence ID" value="KTR94007.1"/>
    <property type="molecule type" value="Genomic_DNA"/>
</dbReference>
<dbReference type="InterPro" id="IPR008930">
    <property type="entry name" value="Terpenoid_cyclase/PrenylTrfase"/>
</dbReference>
<dbReference type="PATRIC" id="fig|2033.6.peg.3265"/>
<name>A0A147EX15_MICTE</name>
<evidence type="ECO:0000313" key="2">
    <source>
        <dbReference type="Proteomes" id="UP000075025"/>
    </source>
</evidence>
<sequence>MTDDDVLAWLADSDPSLRWKVERDLLDAPEERWQATRARVPLEGFGAQLLAVQGDDGLWAGGAHFPADFTRGDPQPWTATSWSLMSLREWGVDAEALRPDTAGLLARNARWEYDDLPFWGGEVDACINAFTLANGAWLGADVSGIRNWFVEHQLGDGGWNCEWVEGSMRSSFHSTLNAVIGILDDEWRTGGTPDLHAARRGAEEYLLERQLLYRLSTGERHTWAHHLGYPFRFRYSALRALDHFRAAARFDGTAPDPRLADAIARVRTSRDADGTWHQAYPPEGREWFPVDVPAGEPSRWLTFFALRTLRWWDDDRG</sequence>
<dbReference type="AlphaFoldDB" id="A0A147EX15"/>
<dbReference type="OrthoDB" id="370326at2"/>
<proteinExistence type="predicted"/>
<protein>
    <submittedName>
        <fullName evidence="1">Squalene cyclase</fullName>
    </submittedName>
</protein>
<reference evidence="1 2" key="1">
    <citation type="journal article" date="2016" name="Front. Microbiol.">
        <title>Genomic Resource of Rice Seed Associated Bacteria.</title>
        <authorList>
            <person name="Midha S."/>
            <person name="Bansal K."/>
            <person name="Sharma S."/>
            <person name="Kumar N."/>
            <person name="Patil P.P."/>
            <person name="Chaudhry V."/>
            <person name="Patil P.B."/>
        </authorList>
    </citation>
    <scope>NUCLEOTIDE SEQUENCE [LARGE SCALE GENOMIC DNA]</scope>
    <source>
        <strain evidence="1 2">NS220</strain>
    </source>
</reference>
<comment type="caution">
    <text evidence="1">The sequence shown here is derived from an EMBL/GenBank/DDBJ whole genome shotgun (WGS) entry which is preliminary data.</text>
</comment>
<organism evidence="1 2">
    <name type="scientific">Microbacterium testaceum</name>
    <name type="common">Aureobacterium testaceum</name>
    <name type="synonym">Brevibacterium testaceum</name>
    <dbReference type="NCBI Taxonomy" id="2033"/>
    <lineage>
        <taxon>Bacteria</taxon>
        <taxon>Bacillati</taxon>
        <taxon>Actinomycetota</taxon>
        <taxon>Actinomycetes</taxon>
        <taxon>Micrococcales</taxon>
        <taxon>Microbacteriaceae</taxon>
        <taxon>Microbacterium</taxon>
    </lineage>
</organism>
<dbReference type="RefSeq" id="WP_058624023.1">
    <property type="nucleotide sequence ID" value="NZ_LDRT01000067.1"/>
</dbReference>
<accession>A0A147EX15</accession>
<dbReference type="Gene3D" id="1.50.10.20">
    <property type="match status" value="1"/>
</dbReference>
<dbReference type="SUPFAM" id="SSF48239">
    <property type="entry name" value="Terpenoid cyclases/Protein prenyltransferases"/>
    <property type="match status" value="1"/>
</dbReference>
<evidence type="ECO:0000313" key="1">
    <source>
        <dbReference type="EMBL" id="KTR94007.1"/>
    </source>
</evidence>